<keyword evidence="7 17" id="KW-0863">Zinc-finger</keyword>
<dbReference type="SMART" id="SM00356">
    <property type="entry name" value="ZnF_C3H1"/>
    <property type="match status" value="2"/>
</dbReference>
<dbReference type="Pfam" id="PF25585">
    <property type="entry name" value="zf-CCCH_DUS3L"/>
    <property type="match status" value="1"/>
</dbReference>
<evidence type="ECO:0000256" key="12">
    <source>
        <dbReference type="ARBA" id="ARBA00045365"/>
    </source>
</evidence>
<dbReference type="EMBL" id="CALNXK010000035">
    <property type="protein sequence ID" value="CAH3120715.1"/>
    <property type="molecule type" value="Genomic_DNA"/>
</dbReference>
<dbReference type="CDD" id="cd02801">
    <property type="entry name" value="DUS_like_FMN"/>
    <property type="match status" value="1"/>
</dbReference>
<dbReference type="InterPro" id="IPR018517">
    <property type="entry name" value="tRNA_hU_synthase_CS"/>
</dbReference>
<evidence type="ECO:0000256" key="17">
    <source>
        <dbReference type="PROSITE-ProRule" id="PRU00723"/>
    </source>
</evidence>
<evidence type="ECO:0000256" key="18">
    <source>
        <dbReference type="RuleBase" id="RU291113"/>
    </source>
</evidence>
<keyword evidence="9" id="KW-0521">NADP</keyword>
<accession>A0ABN8NW57</accession>
<keyword evidence="10 18" id="KW-0560">Oxidoreductase</keyword>
<dbReference type="SUPFAM" id="SSF51395">
    <property type="entry name" value="FMN-linked oxidoreductases"/>
    <property type="match status" value="1"/>
</dbReference>
<evidence type="ECO:0000256" key="8">
    <source>
        <dbReference type="ARBA" id="ARBA00022833"/>
    </source>
</evidence>
<keyword evidence="8 17" id="KW-0862">Zinc</keyword>
<feature type="zinc finger region" description="C3H1-type" evidence="17">
    <location>
        <begin position="168"/>
        <end position="193"/>
    </location>
</feature>
<dbReference type="Gene3D" id="4.10.1000.10">
    <property type="entry name" value="Zinc finger, CCCH-type"/>
    <property type="match status" value="1"/>
</dbReference>
<dbReference type="InterPro" id="IPR035587">
    <property type="entry name" value="DUS-like_FMN-bd"/>
</dbReference>
<dbReference type="Gene3D" id="3.20.20.70">
    <property type="entry name" value="Aldolase class I"/>
    <property type="match status" value="1"/>
</dbReference>
<keyword evidence="2 18" id="KW-0285">Flavoprotein</keyword>
<evidence type="ECO:0000259" key="20">
    <source>
        <dbReference type="PROSITE" id="PS50103"/>
    </source>
</evidence>
<comment type="catalytic activity">
    <reaction evidence="16">
        <text>5,6-dihydrouridine(47) in tRNA + NADP(+) = uridine(47) in tRNA + NADPH + H(+)</text>
        <dbReference type="Rhea" id="RHEA:53360"/>
        <dbReference type="Rhea" id="RHEA-COMP:13539"/>
        <dbReference type="Rhea" id="RHEA-COMP:13540"/>
        <dbReference type="ChEBI" id="CHEBI:15378"/>
        <dbReference type="ChEBI" id="CHEBI:57783"/>
        <dbReference type="ChEBI" id="CHEBI:58349"/>
        <dbReference type="ChEBI" id="CHEBI:65315"/>
        <dbReference type="ChEBI" id="CHEBI:74443"/>
        <dbReference type="EC" id="1.3.1.89"/>
    </reaction>
    <physiologicalReaction direction="right-to-left" evidence="16">
        <dbReference type="Rhea" id="RHEA:53362"/>
    </physiologicalReaction>
</comment>
<evidence type="ECO:0000256" key="15">
    <source>
        <dbReference type="ARBA" id="ARBA00049447"/>
    </source>
</evidence>
<dbReference type="PANTHER" id="PTHR45846:SF1">
    <property type="entry name" value="TRNA-DIHYDROURIDINE(47) SYNTHASE [NAD(P)(+)]-LIKE"/>
    <property type="match status" value="1"/>
</dbReference>
<dbReference type="Proteomes" id="UP001159405">
    <property type="component" value="Unassembled WGS sequence"/>
</dbReference>
<feature type="compositionally biased region" description="Basic residues" evidence="19">
    <location>
        <begin position="108"/>
        <end position="119"/>
    </location>
</feature>
<feature type="domain" description="C3H1-type" evidence="20">
    <location>
        <begin position="168"/>
        <end position="193"/>
    </location>
</feature>
<comment type="catalytic activity">
    <reaction evidence="15">
        <text>a 5,6-dihydrouridine in mRNA + NADP(+) = a uridine in mRNA + NADPH + H(+)</text>
        <dbReference type="Rhea" id="RHEA:69855"/>
        <dbReference type="Rhea" id="RHEA-COMP:14658"/>
        <dbReference type="Rhea" id="RHEA-COMP:17789"/>
        <dbReference type="ChEBI" id="CHEBI:15378"/>
        <dbReference type="ChEBI" id="CHEBI:57783"/>
        <dbReference type="ChEBI" id="CHEBI:58349"/>
        <dbReference type="ChEBI" id="CHEBI:65315"/>
        <dbReference type="ChEBI" id="CHEBI:74443"/>
    </reaction>
    <physiologicalReaction direction="right-to-left" evidence="15">
        <dbReference type="Rhea" id="RHEA:69857"/>
    </physiologicalReaction>
</comment>
<evidence type="ECO:0000256" key="7">
    <source>
        <dbReference type="ARBA" id="ARBA00022771"/>
    </source>
</evidence>
<comment type="similarity">
    <text evidence="18">Belongs to the dus family. Dus3 subfamily.</text>
</comment>
<evidence type="ECO:0000256" key="10">
    <source>
        <dbReference type="ARBA" id="ARBA00023002"/>
    </source>
</evidence>
<keyword evidence="6 17" id="KW-0479">Metal-binding</keyword>
<feature type="domain" description="C3H1-type" evidence="20">
    <location>
        <begin position="126"/>
        <end position="154"/>
    </location>
</feature>
<evidence type="ECO:0000313" key="21">
    <source>
        <dbReference type="EMBL" id="CAH3120715.1"/>
    </source>
</evidence>
<feature type="region of interest" description="Disordered" evidence="19">
    <location>
        <begin position="1"/>
        <end position="46"/>
    </location>
</feature>
<evidence type="ECO:0000256" key="19">
    <source>
        <dbReference type="SAM" id="MobiDB-lite"/>
    </source>
</evidence>
<comment type="catalytic activity">
    <reaction evidence="14">
        <text>a 5,6-dihydrouridine in mRNA + NAD(+) = a uridine in mRNA + NADH + H(+)</text>
        <dbReference type="Rhea" id="RHEA:69851"/>
        <dbReference type="Rhea" id="RHEA-COMP:14658"/>
        <dbReference type="Rhea" id="RHEA-COMP:17789"/>
        <dbReference type="ChEBI" id="CHEBI:15378"/>
        <dbReference type="ChEBI" id="CHEBI:57540"/>
        <dbReference type="ChEBI" id="CHEBI:57945"/>
        <dbReference type="ChEBI" id="CHEBI:65315"/>
        <dbReference type="ChEBI" id="CHEBI:74443"/>
    </reaction>
    <physiologicalReaction direction="right-to-left" evidence="14">
        <dbReference type="Rhea" id="RHEA:69853"/>
    </physiologicalReaction>
</comment>
<keyword evidence="22" id="KW-1185">Reference proteome</keyword>
<feature type="zinc finger region" description="C3H1-type" evidence="17">
    <location>
        <begin position="126"/>
        <end position="154"/>
    </location>
</feature>
<evidence type="ECO:0000313" key="22">
    <source>
        <dbReference type="Proteomes" id="UP001159405"/>
    </source>
</evidence>
<evidence type="ECO:0000256" key="6">
    <source>
        <dbReference type="ARBA" id="ARBA00022723"/>
    </source>
</evidence>
<dbReference type="PANTHER" id="PTHR45846">
    <property type="entry name" value="TRNA-DIHYDROURIDINE(47) SYNTHASE [NAD(P)(+)]-LIKE"/>
    <property type="match status" value="1"/>
</dbReference>
<keyword evidence="4" id="KW-0507">mRNA processing</keyword>
<proteinExistence type="inferred from homology"/>
<organism evidence="21 22">
    <name type="scientific">Porites lobata</name>
    <dbReference type="NCBI Taxonomy" id="104759"/>
    <lineage>
        <taxon>Eukaryota</taxon>
        <taxon>Metazoa</taxon>
        <taxon>Cnidaria</taxon>
        <taxon>Anthozoa</taxon>
        <taxon>Hexacorallia</taxon>
        <taxon>Scleractinia</taxon>
        <taxon>Fungiina</taxon>
        <taxon>Poritidae</taxon>
        <taxon>Porites</taxon>
    </lineage>
</organism>
<evidence type="ECO:0000256" key="14">
    <source>
        <dbReference type="ARBA" id="ARBA00048342"/>
    </source>
</evidence>
<comment type="caution">
    <text evidence="21">The sequence shown here is derived from an EMBL/GenBank/DDBJ whole genome shotgun (WGS) entry which is preliminary data.</text>
</comment>
<dbReference type="InterPro" id="IPR000571">
    <property type="entry name" value="Znf_CCCH"/>
</dbReference>
<protein>
    <recommendedName>
        <fullName evidence="18">tRNA-dihydrouridine(47) synthase [NAD(P)(+)]</fullName>
        <ecNumber evidence="18">1.3.1.-</ecNumber>
    </recommendedName>
    <alternativeName>
        <fullName evidence="18">tRNA-dihydrouridine synthase 3</fullName>
    </alternativeName>
</protein>
<evidence type="ECO:0000256" key="13">
    <source>
        <dbReference type="ARBA" id="ARBA00048266"/>
    </source>
</evidence>
<dbReference type="SUPFAM" id="SSF90229">
    <property type="entry name" value="CCCH zinc finger"/>
    <property type="match status" value="1"/>
</dbReference>
<dbReference type="PROSITE" id="PS01136">
    <property type="entry name" value="UPF0034"/>
    <property type="match status" value="1"/>
</dbReference>
<evidence type="ECO:0000256" key="11">
    <source>
        <dbReference type="ARBA" id="ARBA00023027"/>
    </source>
</evidence>
<keyword evidence="3 18" id="KW-0288">FMN</keyword>
<gene>
    <name evidence="21" type="ORF">PLOB_00028249</name>
</gene>
<dbReference type="EC" id="1.3.1.-" evidence="18"/>
<evidence type="ECO:0000256" key="4">
    <source>
        <dbReference type="ARBA" id="ARBA00022664"/>
    </source>
</evidence>
<evidence type="ECO:0000256" key="2">
    <source>
        <dbReference type="ARBA" id="ARBA00022630"/>
    </source>
</evidence>
<comment type="catalytic activity">
    <reaction evidence="13">
        <text>5,6-dihydrouridine(47) in tRNA + NAD(+) = uridine(47) in tRNA + NADH + H(+)</text>
        <dbReference type="Rhea" id="RHEA:53364"/>
        <dbReference type="Rhea" id="RHEA-COMP:13539"/>
        <dbReference type="Rhea" id="RHEA-COMP:13540"/>
        <dbReference type="ChEBI" id="CHEBI:15378"/>
        <dbReference type="ChEBI" id="CHEBI:57540"/>
        <dbReference type="ChEBI" id="CHEBI:57945"/>
        <dbReference type="ChEBI" id="CHEBI:65315"/>
        <dbReference type="ChEBI" id="CHEBI:74443"/>
        <dbReference type="EC" id="1.3.1.89"/>
    </reaction>
    <physiologicalReaction direction="right-to-left" evidence="13">
        <dbReference type="Rhea" id="RHEA:53366"/>
    </physiologicalReaction>
</comment>
<dbReference type="Pfam" id="PF01207">
    <property type="entry name" value="Dus"/>
    <property type="match status" value="1"/>
</dbReference>
<comment type="cofactor">
    <cofactor evidence="1 18">
        <name>FMN</name>
        <dbReference type="ChEBI" id="CHEBI:58210"/>
    </cofactor>
</comment>
<evidence type="ECO:0000256" key="3">
    <source>
        <dbReference type="ARBA" id="ARBA00022643"/>
    </source>
</evidence>
<feature type="compositionally biased region" description="Low complexity" evidence="19">
    <location>
        <begin position="8"/>
        <end position="30"/>
    </location>
</feature>
<dbReference type="PROSITE" id="PS50103">
    <property type="entry name" value="ZF_C3H1"/>
    <property type="match status" value="2"/>
</dbReference>
<comment type="function">
    <text evidence="12">Catalyzes the synthesis of dihydrouridine, a modified base, in various RNAs, such as tRNAs, mRNAs and some long non-coding RNAs (lncRNAs). Mainly modifies the uridine in position 47 (U47) in the D-loop of most cytoplasmic tRNAs. Also able to mediate the formation of dihydrouridine in some mRNAs, thereby regulating their translation.</text>
</comment>
<evidence type="ECO:0000256" key="1">
    <source>
        <dbReference type="ARBA" id="ARBA00001917"/>
    </source>
</evidence>
<dbReference type="InterPro" id="IPR036855">
    <property type="entry name" value="Znf_CCCH_sf"/>
</dbReference>
<evidence type="ECO:0000256" key="16">
    <source>
        <dbReference type="ARBA" id="ARBA00049513"/>
    </source>
</evidence>
<reference evidence="21 22" key="1">
    <citation type="submission" date="2022-05" db="EMBL/GenBank/DDBJ databases">
        <authorList>
            <consortium name="Genoscope - CEA"/>
            <person name="William W."/>
        </authorList>
    </citation>
    <scope>NUCLEOTIDE SEQUENCE [LARGE SCALE GENOMIC DNA]</scope>
</reference>
<keyword evidence="11" id="KW-0520">NAD</keyword>
<sequence length="640" mass="72156">MADEGEVSVLPVEKSNSSSSSVPASVEQSNVKPEAATANKRDSLPAGVAPIKAEFLKKFSKCEARVVITATVNSDKHEDSEDAEDKEVESNSHKEEIEGEKTGEPPAKKKKKRGMNKNRPRAVQLDFKVQLCNSIARGEECAYGDKCRYLHDVTEYMEKYKASDIGENCVNFEKFGYCIYGVTCRYGKRHISMDLKNIVNAELYEETVSLRTKSALSKELTNVLRKRKYEFPQAETYLKHLAKVKAEGKPNSELGNLARIPAKLEGPASDEDVIKLRPEEKKKINFADKLYLAPLTTVGNLPFRRICKQFGADITCSEMAMSTKLLQASMSEWALLKRHSSEDIFGAQLCGSYPDSMARCAELLQNEVPIDFVDINIGCPIDLVFKQGAGSALMGRMTKFEQIVRGMNYVLDIPLTVKMRTGISDKKTSWNAHKLISNLKMWDVSLVTLHGRSREQRYSRLADWEYINECAKAAAPMPLFGNGDILAYEDAILRKEQTGVSGLMVARGGLIKPWIFTEIKENRHWDISSNERLDMLRDFVNFGLEHWGSDSQGVENTRKFLLEWLSFQCRYIPVGLLERLPQRINERPPPYFGRNDLETLLSSGNCADWVKISEMLLGPVPTSFHFLPKHKANSYTETEG</sequence>
<feature type="region of interest" description="Disordered" evidence="19">
    <location>
        <begin position="71"/>
        <end position="119"/>
    </location>
</feature>
<evidence type="ECO:0000256" key="5">
    <source>
        <dbReference type="ARBA" id="ARBA00022694"/>
    </source>
</evidence>
<keyword evidence="5 18" id="KW-0819">tRNA processing</keyword>
<dbReference type="InterPro" id="IPR013785">
    <property type="entry name" value="Aldolase_TIM"/>
</dbReference>
<evidence type="ECO:0000256" key="9">
    <source>
        <dbReference type="ARBA" id="ARBA00022857"/>
    </source>
</evidence>
<name>A0ABN8NW57_9CNID</name>
<feature type="compositionally biased region" description="Basic and acidic residues" evidence="19">
    <location>
        <begin position="88"/>
        <end position="107"/>
    </location>
</feature>